<dbReference type="AlphaFoldDB" id="A0AAD0U8C7"/>
<feature type="region of interest" description="Disordered" evidence="1">
    <location>
        <begin position="126"/>
        <end position="156"/>
    </location>
</feature>
<name>A0AAD0U8C7_9BURK</name>
<evidence type="ECO:0000313" key="3">
    <source>
        <dbReference type="Proteomes" id="UP000269199"/>
    </source>
</evidence>
<reference evidence="2 3" key="1">
    <citation type="submission" date="2017-11" db="EMBL/GenBank/DDBJ databases">
        <title>Complete genome sequence of Herbaspirillum rubrisubalbicans DSM 11543.</title>
        <authorList>
            <person name="Chen M."/>
            <person name="An Q."/>
        </authorList>
    </citation>
    <scope>NUCLEOTIDE SEQUENCE [LARGE SCALE GENOMIC DNA]</scope>
    <source>
        <strain evidence="2 3">DSM 11543</strain>
    </source>
</reference>
<organism evidence="2 3">
    <name type="scientific">Herbaspirillum rubrisubalbicans</name>
    <dbReference type="NCBI Taxonomy" id="80842"/>
    <lineage>
        <taxon>Bacteria</taxon>
        <taxon>Pseudomonadati</taxon>
        <taxon>Pseudomonadota</taxon>
        <taxon>Betaproteobacteria</taxon>
        <taxon>Burkholderiales</taxon>
        <taxon>Oxalobacteraceae</taxon>
        <taxon>Herbaspirillum</taxon>
    </lineage>
</organism>
<proteinExistence type="predicted"/>
<protein>
    <submittedName>
        <fullName evidence="2">Uncharacterized protein</fullName>
    </submittedName>
</protein>
<sequence>MLVHQGRRVIVDEIEAHDIMSHVYSLNASQMVQAARSHHEMMAGNSPQEERSVIRGFADLIYRAGNMDPNTRMQSRLTDLTNNADLKNREYTAGGGFTAFEKMTPLPPTRKKPEGDLIPGQRNIEFHPPGGLHNPGKYTNLHGSYLRPATQPNQKKALERSFSSGALTHFKHE</sequence>
<dbReference type="EMBL" id="CP024996">
    <property type="protein sequence ID" value="AYR24588.1"/>
    <property type="molecule type" value="Genomic_DNA"/>
</dbReference>
<accession>A0AAD0U8C7</accession>
<gene>
    <name evidence="2" type="ORF">RC54_12490</name>
</gene>
<dbReference type="Proteomes" id="UP000269199">
    <property type="component" value="Chromosome"/>
</dbReference>
<evidence type="ECO:0000313" key="2">
    <source>
        <dbReference type="EMBL" id="AYR24588.1"/>
    </source>
</evidence>
<evidence type="ECO:0000256" key="1">
    <source>
        <dbReference type="SAM" id="MobiDB-lite"/>
    </source>
</evidence>